<dbReference type="EnsemblFungi" id="CEF86140">
    <property type="protein sequence ID" value="CEF86140"/>
    <property type="gene ID" value="FGRRES_15334"/>
</dbReference>
<accession>A0A0E0SI77</accession>
<evidence type="ECO:0000313" key="1">
    <source>
        <dbReference type="EMBL" id="CEF86140.1"/>
    </source>
</evidence>
<dbReference type="Proteomes" id="UP000070720">
    <property type="component" value="Chromosome 3"/>
</dbReference>
<dbReference type="VEuPathDB" id="FungiDB:FGRAMPH1_01G19679"/>
<reference evidence="2 3" key="2">
    <citation type="journal article" date="2010" name="Nature">
        <title>Comparative genomics reveals mobile pathogenicity chromosomes in Fusarium.</title>
        <authorList>
            <person name="Ma L.J."/>
            <person name="van der Does H.C."/>
            <person name="Borkovich K.A."/>
            <person name="Coleman J.J."/>
            <person name="Daboussi M.J."/>
            <person name="Di Pietro A."/>
            <person name="Dufresne M."/>
            <person name="Freitag M."/>
            <person name="Grabherr M."/>
            <person name="Henrissat B."/>
            <person name="Houterman P.M."/>
            <person name="Kang S."/>
            <person name="Shim W.B."/>
            <person name="Woloshuk C."/>
            <person name="Xie X."/>
            <person name="Xu J.R."/>
            <person name="Antoniw J."/>
            <person name="Baker S.E."/>
            <person name="Bluhm B.H."/>
            <person name="Breakspear A."/>
            <person name="Brown D.W."/>
            <person name="Butchko R.A."/>
            <person name="Chapman S."/>
            <person name="Coulson R."/>
            <person name="Coutinho P.M."/>
            <person name="Danchin E.G."/>
            <person name="Diener A."/>
            <person name="Gale L.R."/>
            <person name="Gardiner D.M."/>
            <person name="Goff S."/>
            <person name="Hammond-Kosack K.E."/>
            <person name="Hilburn K."/>
            <person name="Hua-Van A."/>
            <person name="Jonkers W."/>
            <person name="Kazan K."/>
            <person name="Kodira C.D."/>
            <person name="Koehrsen M."/>
            <person name="Kumar L."/>
            <person name="Lee Y.H."/>
            <person name="Li L."/>
            <person name="Manners J.M."/>
            <person name="Miranda-Saavedra D."/>
            <person name="Mukherjee M."/>
            <person name="Park G."/>
            <person name="Park J."/>
            <person name="Park S.Y."/>
            <person name="Proctor R.H."/>
            <person name="Regev A."/>
            <person name="Ruiz-Roldan M.C."/>
            <person name="Sain D."/>
            <person name="Sakthikumar S."/>
            <person name="Sykes S."/>
            <person name="Schwartz D.C."/>
            <person name="Turgeon B.G."/>
            <person name="Wapinski I."/>
            <person name="Yoder O."/>
            <person name="Young S."/>
            <person name="Zeng Q."/>
            <person name="Zhou S."/>
            <person name="Galagan J."/>
            <person name="Cuomo C.A."/>
            <person name="Kistler H.C."/>
            <person name="Rep M."/>
        </authorList>
    </citation>
    <scope>GENOME REANNOTATION</scope>
    <source>
        <strain evidence="3">ATCC MYA-4620 / CBS 123657 / FGSC 9075 / NRRL 31084 / PH-1</strain>
        <strain evidence="2">PH-1 / ATCC MYA-4620 / FGSC 9075 / NRRL 31084</strain>
    </source>
</reference>
<reference evidence="2 3" key="1">
    <citation type="journal article" date="2007" name="Science">
        <title>The Fusarium graminearum genome reveals a link between localized polymorphism and pathogen specialization.</title>
        <authorList>
            <person name="Cuomo C.A."/>
            <person name="Gueldener U."/>
            <person name="Xu J.-R."/>
            <person name="Trail F."/>
            <person name="Turgeon B.G."/>
            <person name="Di Pietro A."/>
            <person name="Walton J.D."/>
            <person name="Ma L.-J."/>
            <person name="Baker S.E."/>
            <person name="Rep M."/>
            <person name="Adam G."/>
            <person name="Antoniw J."/>
            <person name="Baldwin T."/>
            <person name="Calvo S.E."/>
            <person name="Chang Y.-L."/>
            <person name="DeCaprio D."/>
            <person name="Gale L.R."/>
            <person name="Gnerre S."/>
            <person name="Goswami R.S."/>
            <person name="Hammond-Kosack K."/>
            <person name="Harris L.J."/>
            <person name="Hilburn K."/>
            <person name="Kennell J.C."/>
            <person name="Kroken S."/>
            <person name="Magnuson J.K."/>
            <person name="Mannhaupt G."/>
            <person name="Mauceli E.W."/>
            <person name="Mewes H.-W."/>
            <person name="Mitterbauer R."/>
            <person name="Muehlbauer G."/>
            <person name="Muensterkoetter M."/>
            <person name="Nelson D."/>
            <person name="O'Donnell K."/>
            <person name="Ouellet T."/>
            <person name="Qi W."/>
            <person name="Quesneville H."/>
            <person name="Roncero M.I.G."/>
            <person name="Seong K.-Y."/>
            <person name="Tetko I.V."/>
            <person name="Urban M."/>
            <person name="Waalwijk C."/>
            <person name="Ward T.J."/>
            <person name="Yao J."/>
            <person name="Birren B.W."/>
            <person name="Kistler H.C."/>
        </authorList>
    </citation>
    <scope>NUCLEOTIDE SEQUENCE [LARGE SCALE GENOMIC DNA]</scope>
    <source>
        <strain evidence="3">ATCC MYA-4620 / CBS 123657 / FGSC 9075 / NRRL 31084 / PH-1</strain>
        <strain evidence="2">PH-1 / ATCC MYA-4620 / FGSC 9075 / NRRL 31084</strain>
    </source>
</reference>
<gene>
    <name evidence="1" type="ORF">FGRAMPH1_01T19679</name>
</gene>
<organism evidence="2">
    <name type="scientific">Gibberella zeae (strain ATCC MYA-4620 / CBS 123657 / FGSC 9075 / NRRL 31084 / PH-1)</name>
    <name type="common">Wheat head blight fungus</name>
    <name type="synonym">Fusarium graminearum</name>
    <dbReference type="NCBI Taxonomy" id="229533"/>
    <lineage>
        <taxon>Eukaryota</taxon>
        <taxon>Fungi</taxon>
        <taxon>Dikarya</taxon>
        <taxon>Ascomycota</taxon>
        <taxon>Pezizomycotina</taxon>
        <taxon>Sordariomycetes</taxon>
        <taxon>Hypocreomycetidae</taxon>
        <taxon>Hypocreales</taxon>
        <taxon>Nectriaceae</taxon>
        <taxon>Fusarium</taxon>
    </lineage>
</organism>
<name>A0A0E0SI77_GIBZE</name>
<sequence>MCNTICVMTRCMECRAILERSFGPTVPCDGMKENGVCNVSPDVFVTEILSSSDNCSDCIKRKEELEAEEARRRWGFARTTRCQQ</sequence>
<protein>
    <submittedName>
        <fullName evidence="1">Chromosome 3, complete genome</fullName>
    </submittedName>
</protein>
<evidence type="ECO:0000313" key="2">
    <source>
        <dbReference type="EnsemblFungi" id="CEF86140"/>
    </source>
</evidence>
<dbReference type="AlphaFoldDB" id="A0A0E0SI77"/>
<evidence type="ECO:0000313" key="3">
    <source>
        <dbReference type="Proteomes" id="UP000070720"/>
    </source>
</evidence>
<reference key="3">
    <citation type="submission" date="2014-02" db="EMBL/GenBank/DDBJ databases">
        <title>A revised Fusarium graminearum genomic reference sequence using whole shotgun re-sequencing.</title>
        <authorList>
            <person name="King R."/>
            <person name="Urban M."/>
            <person name="Hassani-Pak K."/>
            <person name="Hammond-Kosack K."/>
        </authorList>
    </citation>
    <scope>NUCLEOTIDE SEQUENCE</scope>
    <source>
        <strain>PH-1</strain>
    </source>
</reference>
<dbReference type="EMBL" id="HG970334">
    <property type="protein sequence ID" value="CEF86140.1"/>
    <property type="molecule type" value="Genomic_DNA"/>
</dbReference>
<reference evidence="2" key="5">
    <citation type="submission" date="2017-01" db="UniProtKB">
        <authorList>
            <consortium name="EnsemblFungi"/>
        </authorList>
    </citation>
    <scope>IDENTIFICATION</scope>
    <source>
        <strain evidence="2">PH-1 / ATCC MYA-4620 / FGSC 9075 / NRRL 31084</strain>
    </source>
</reference>
<keyword evidence="3" id="KW-1185">Reference proteome</keyword>
<dbReference type="InParanoid" id="A0A0E0SI77"/>
<reference evidence="1 3" key="4">
    <citation type="journal article" date="2015" name="BMC Genomics">
        <title>The completed genome sequence of the pathogenic ascomycete fungus Fusarium graminearum.</title>
        <authorList>
            <person name="King R."/>
            <person name="Urban M."/>
            <person name="Hammond-Kosack M.C."/>
            <person name="Hassani-Pak K."/>
            <person name="Hammond-Kosack K.E."/>
        </authorList>
    </citation>
    <scope>NUCLEOTIDE SEQUENCE [LARGE SCALE GENOMIC DNA]</scope>
    <source>
        <strain evidence="3">ATCC MYA-4620 / CBS 123657 / FGSC 9075 / NRRL 31084 / PH-1</strain>
        <strain evidence="1">PH-1</strain>
    </source>
</reference>
<proteinExistence type="predicted"/>